<organism evidence="1 2">
    <name type="scientific">Lysobacter antibioticus</name>
    <dbReference type="NCBI Taxonomy" id="84531"/>
    <lineage>
        <taxon>Bacteria</taxon>
        <taxon>Pseudomonadati</taxon>
        <taxon>Pseudomonadota</taxon>
        <taxon>Gammaproteobacteria</taxon>
        <taxon>Lysobacterales</taxon>
        <taxon>Lysobacteraceae</taxon>
        <taxon>Lysobacter</taxon>
    </lineage>
</organism>
<dbReference type="EMBL" id="CP011129">
    <property type="protein sequence ID" value="ALN79512.1"/>
    <property type="molecule type" value="Genomic_DNA"/>
</dbReference>
<keyword evidence="2" id="KW-1185">Reference proteome</keyword>
<gene>
    <name evidence="1" type="ORF">LA76x_1355</name>
</gene>
<dbReference type="RefSeq" id="WP_057917095.1">
    <property type="nucleotide sequence ID" value="NZ_CP011129.1"/>
</dbReference>
<dbReference type="KEGG" id="lab:LA76x_1355"/>
<protein>
    <submittedName>
        <fullName evidence="1">Uncharacterized protein</fullName>
    </submittedName>
</protein>
<proteinExistence type="predicted"/>
<dbReference type="Proteomes" id="UP000060787">
    <property type="component" value="Chromosome"/>
</dbReference>
<sequence length="92" mass="10232">MAYNLFIAYDLMSPGQNYDAVRDRIKALGTSYQFQFSLFYVNTEFAPAVAFALVNSVMDANDKLAVIDAQAGVVSTWDRPPIDAINAIWFQG</sequence>
<accession>A0A0S2F7G7</accession>
<evidence type="ECO:0000313" key="1">
    <source>
        <dbReference type="EMBL" id="ALN79512.1"/>
    </source>
</evidence>
<name>A0A0S2F7G7_LYSAN</name>
<evidence type="ECO:0000313" key="2">
    <source>
        <dbReference type="Proteomes" id="UP000060787"/>
    </source>
</evidence>
<reference evidence="1 2" key="1">
    <citation type="journal article" date="2015" name="BMC Genomics">
        <title>Comparative genomics and metabolic profiling of the genus Lysobacter.</title>
        <authorList>
            <person name="de Bruijn I."/>
            <person name="Cheng X."/>
            <person name="de Jager V."/>
            <person name="Exposito R.G."/>
            <person name="Watrous J."/>
            <person name="Patel N."/>
            <person name="Postma J."/>
            <person name="Dorrestein P.C."/>
            <person name="Kobayashi D."/>
            <person name="Raaijmakers J.M."/>
        </authorList>
    </citation>
    <scope>NUCLEOTIDE SEQUENCE [LARGE SCALE GENOMIC DNA]</scope>
    <source>
        <strain evidence="1 2">76</strain>
    </source>
</reference>
<dbReference type="AlphaFoldDB" id="A0A0S2F7G7"/>
<dbReference type="PATRIC" id="fig|84531.8.peg.1385"/>
<dbReference type="STRING" id="84531.LA76x_1355"/>